<dbReference type="Proteomes" id="UP000308730">
    <property type="component" value="Unassembled WGS sequence"/>
</dbReference>
<sequence length="273" mass="30559">MTTEFSSSYLASTTLPSSVGVYPSFPSIAGLGFYPSAHYDLYPSLRSRFEGLVEEARLDALKEWAKKNQAREEARLETEGELEGYIVKQAEHQAEFWDKALVLLELQRQKAEAELVKARDRTLDERLARKALADAERAEHERDITADSLTRKAQSEALRAAAEVELVKCQYQKVEVEKKKLDWEISLVGAMVETSKSEKVKFDAERLKADAERATADADKLRVEAEAAKVRAEKIRVDAETAKVTAEKATADAETQRAFAEANLAKVKAQTTY</sequence>
<protein>
    <submittedName>
        <fullName evidence="2">Uncharacterized protein</fullName>
    </submittedName>
</protein>
<feature type="coiled-coil region" evidence="1">
    <location>
        <begin position="204"/>
        <end position="270"/>
    </location>
</feature>
<evidence type="ECO:0000313" key="3">
    <source>
        <dbReference type="Proteomes" id="UP000308730"/>
    </source>
</evidence>
<comment type="caution">
    <text evidence="2">The sequence shown here is derived from an EMBL/GenBank/DDBJ whole genome shotgun (WGS) entry which is preliminary data.</text>
</comment>
<evidence type="ECO:0000313" key="2">
    <source>
        <dbReference type="EMBL" id="THH20918.1"/>
    </source>
</evidence>
<dbReference type="OrthoDB" id="2423195at2759"/>
<accession>A0A4S4M8K1</accession>
<organism evidence="2 3">
    <name type="scientific">Antrodiella citrinella</name>
    <dbReference type="NCBI Taxonomy" id="2447956"/>
    <lineage>
        <taxon>Eukaryota</taxon>
        <taxon>Fungi</taxon>
        <taxon>Dikarya</taxon>
        <taxon>Basidiomycota</taxon>
        <taxon>Agaricomycotina</taxon>
        <taxon>Agaricomycetes</taxon>
        <taxon>Polyporales</taxon>
        <taxon>Steccherinaceae</taxon>
        <taxon>Antrodiella</taxon>
    </lineage>
</organism>
<keyword evidence="1" id="KW-0175">Coiled coil</keyword>
<dbReference type="EMBL" id="SGPM01000471">
    <property type="protein sequence ID" value="THH20918.1"/>
    <property type="molecule type" value="Genomic_DNA"/>
</dbReference>
<proteinExistence type="predicted"/>
<reference evidence="2 3" key="1">
    <citation type="submission" date="2019-02" db="EMBL/GenBank/DDBJ databases">
        <title>Genome sequencing of the rare red list fungi Antrodiella citrinella (Flaviporus citrinellus).</title>
        <authorList>
            <person name="Buettner E."/>
            <person name="Kellner H."/>
        </authorList>
    </citation>
    <scope>NUCLEOTIDE SEQUENCE [LARGE SCALE GENOMIC DNA]</scope>
    <source>
        <strain evidence="2 3">DSM 108506</strain>
    </source>
</reference>
<feature type="coiled-coil region" evidence="1">
    <location>
        <begin position="94"/>
        <end position="121"/>
    </location>
</feature>
<gene>
    <name evidence="2" type="ORF">EUX98_g8493</name>
</gene>
<keyword evidence="3" id="KW-1185">Reference proteome</keyword>
<name>A0A4S4M8K1_9APHY</name>
<evidence type="ECO:0000256" key="1">
    <source>
        <dbReference type="SAM" id="Coils"/>
    </source>
</evidence>
<dbReference type="AlphaFoldDB" id="A0A4S4M8K1"/>